<dbReference type="InterPro" id="IPR036259">
    <property type="entry name" value="MFS_trans_sf"/>
</dbReference>
<feature type="transmembrane region" description="Helical" evidence="8">
    <location>
        <begin position="78"/>
        <end position="96"/>
    </location>
</feature>
<dbReference type="PANTHER" id="PTHR43528:SF1">
    <property type="entry name" value="ALPHA-KETOGLUTARATE PERMEASE"/>
    <property type="match status" value="1"/>
</dbReference>
<evidence type="ECO:0000256" key="1">
    <source>
        <dbReference type="ARBA" id="ARBA00004651"/>
    </source>
</evidence>
<dbReference type="PROSITE" id="PS50850">
    <property type="entry name" value="MFS"/>
    <property type="match status" value="1"/>
</dbReference>
<evidence type="ECO:0000256" key="8">
    <source>
        <dbReference type="SAM" id="Phobius"/>
    </source>
</evidence>
<feature type="transmembrane region" description="Helical" evidence="8">
    <location>
        <begin position="216"/>
        <end position="234"/>
    </location>
</feature>
<organism evidence="10 11">
    <name type="scientific">Vibrio campbellii</name>
    <dbReference type="NCBI Taxonomy" id="680"/>
    <lineage>
        <taxon>Bacteria</taxon>
        <taxon>Pseudomonadati</taxon>
        <taxon>Pseudomonadota</taxon>
        <taxon>Gammaproteobacteria</taxon>
        <taxon>Vibrionales</taxon>
        <taxon>Vibrionaceae</taxon>
        <taxon>Vibrio</taxon>
    </lineage>
</organism>
<protein>
    <submittedName>
        <fullName evidence="10">MFS transporter</fullName>
    </submittedName>
</protein>
<evidence type="ECO:0000313" key="11">
    <source>
        <dbReference type="Proteomes" id="UP001058687"/>
    </source>
</evidence>
<feature type="transmembrane region" description="Helical" evidence="8">
    <location>
        <begin position="12"/>
        <end position="35"/>
    </location>
</feature>
<dbReference type="Gene3D" id="1.20.1250.20">
    <property type="entry name" value="MFS general substrate transporter like domains"/>
    <property type="match status" value="1"/>
</dbReference>
<name>A0AAE9SQF0_9VIBR</name>
<feature type="transmembrane region" description="Helical" evidence="8">
    <location>
        <begin position="102"/>
        <end position="122"/>
    </location>
</feature>
<evidence type="ECO:0000256" key="7">
    <source>
        <dbReference type="ARBA" id="ARBA00023136"/>
    </source>
</evidence>
<evidence type="ECO:0000259" key="9">
    <source>
        <dbReference type="PROSITE" id="PS50850"/>
    </source>
</evidence>
<dbReference type="GO" id="GO:0015293">
    <property type="term" value="F:symporter activity"/>
    <property type="evidence" value="ECO:0007669"/>
    <property type="project" value="UniProtKB-KW"/>
</dbReference>
<evidence type="ECO:0000256" key="2">
    <source>
        <dbReference type="ARBA" id="ARBA00022448"/>
    </source>
</evidence>
<keyword evidence="7 8" id="KW-0472">Membrane</keyword>
<keyword evidence="2" id="KW-0813">Transport</keyword>
<feature type="transmembrane region" description="Helical" evidence="8">
    <location>
        <begin position="303"/>
        <end position="327"/>
    </location>
</feature>
<keyword evidence="6 8" id="KW-1133">Transmembrane helix</keyword>
<keyword evidence="5" id="KW-0769">Symport</keyword>
<dbReference type="InterPro" id="IPR051084">
    <property type="entry name" value="H+-coupled_symporters"/>
</dbReference>
<feature type="transmembrane region" description="Helical" evidence="8">
    <location>
        <begin position="364"/>
        <end position="386"/>
    </location>
</feature>
<dbReference type="EMBL" id="CP050468">
    <property type="protein sequence ID" value="UTZ28240.1"/>
    <property type="molecule type" value="Genomic_DNA"/>
</dbReference>
<proteinExistence type="predicted"/>
<keyword evidence="4 8" id="KW-0812">Transmembrane</keyword>
<dbReference type="GO" id="GO:0005886">
    <property type="term" value="C:plasma membrane"/>
    <property type="evidence" value="ECO:0007669"/>
    <property type="project" value="UniProtKB-SubCell"/>
</dbReference>
<feature type="transmembrane region" description="Helical" evidence="8">
    <location>
        <begin position="280"/>
        <end position="297"/>
    </location>
</feature>
<evidence type="ECO:0000313" key="10">
    <source>
        <dbReference type="EMBL" id="UTZ28240.1"/>
    </source>
</evidence>
<reference evidence="10" key="1">
    <citation type="submission" date="2020-03" db="EMBL/GenBank/DDBJ databases">
        <title>Five strains of Vibrio campbellii isolated from Mariana Trench.</title>
        <authorList>
            <person name="Liang J."/>
            <person name="Zhang X.-H."/>
        </authorList>
    </citation>
    <scope>NUCLEOTIDE SEQUENCE</scope>
    <source>
        <strain evidence="10">LJC014</strain>
    </source>
</reference>
<feature type="transmembrane region" description="Helical" evidence="8">
    <location>
        <begin position="339"/>
        <end position="358"/>
    </location>
</feature>
<dbReference type="SUPFAM" id="SSF103473">
    <property type="entry name" value="MFS general substrate transporter"/>
    <property type="match status" value="1"/>
</dbReference>
<keyword evidence="3" id="KW-1003">Cell membrane</keyword>
<sequence length="400" mass="43884">MLLTWKQRLAVVAGNAMEFYDIAVFAAIAPFLTQIMENHGYENATTLIWGMFALRFLLRPLGGYIVGNIADYYGKKNALIMTSSLTGFATLTMAALPTELEYVVFYFLFLQIIQAFSFGGEYPTVINYLTNHSPKKEVARTSCLIVASSIVGVLLSIAIVETLKFTLSSEAMQSYGWRIPLLIGGVNIAVSFWFRSKLPKEVNTVVEKTKQSPRQWIPLFFISMGGAVVFYIQNLSSTILQKSVDIPHFSLINSSLLLACILLSGYLTDKITTPKHAFRTSSLAGALLYFPTYWLLTHAITEVAIVGMLIISIISAIILANLAVVLAQIAKNQTVVLGLCYNIALSIFGGLTPLVVAMTTEYDASFVGLYAALCVIPALLSVHYSLTPPAQPHTPTLQQH</sequence>
<evidence type="ECO:0000256" key="6">
    <source>
        <dbReference type="ARBA" id="ARBA00022989"/>
    </source>
</evidence>
<evidence type="ECO:0000256" key="3">
    <source>
        <dbReference type="ARBA" id="ARBA00022475"/>
    </source>
</evidence>
<feature type="transmembrane region" description="Helical" evidence="8">
    <location>
        <begin position="175"/>
        <end position="195"/>
    </location>
</feature>
<dbReference type="Proteomes" id="UP001058687">
    <property type="component" value="Chromosome 2"/>
</dbReference>
<evidence type="ECO:0000256" key="5">
    <source>
        <dbReference type="ARBA" id="ARBA00022847"/>
    </source>
</evidence>
<feature type="transmembrane region" description="Helical" evidence="8">
    <location>
        <begin position="47"/>
        <end position="66"/>
    </location>
</feature>
<dbReference type="InterPro" id="IPR011701">
    <property type="entry name" value="MFS"/>
</dbReference>
<feature type="transmembrane region" description="Helical" evidence="8">
    <location>
        <begin position="143"/>
        <end position="163"/>
    </location>
</feature>
<feature type="domain" description="Major facilitator superfamily (MFS) profile" evidence="9">
    <location>
        <begin position="7"/>
        <end position="400"/>
    </location>
</feature>
<feature type="transmembrane region" description="Helical" evidence="8">
    <location>
        <begin position="246"/>
        <end position="268"/>
    </location>
</feature>
<dbReference type="InterPro" id="IPR020846">
    <property type="entry name" value="MFS_dom"/>
</dbReference>
<comment type="subcellular location">
    <subcellularLocation>
        <location evidence="1">Cell membrane</location>
        <topology evidence="1">Multi-pass membrane protein</topology>
    </subcellularLocation>
</comment>
<gene>
    <name evidence="10" type="ORF">HB761_16100</name>
</gene>
<evidence type="ECO:0000256" key="4">
    <source>
        <dbReference type="ARBA" id="ARBA00022692"/>
    </source>
</evidence>
<dbReference type="Pfam" id="PF07690">
    <property type="entry name" value="MFS_1"/>
    <property type="match status" value="1"/>
</dbReference>
<dbReference type="PANTHER" id="PTHR43528">
    <property type="entry name" value="ALPHA-KETOGLUTARATE PERMEASE"/>
    <property type="match status" value="1"/>
</dbReference>
<accession>A0AAE9SQF0</accession>
<dbReference type="AlphaFoldDB" id="A0AAE9SQF0"/>